<dbReference type="Pfam" id="PF08818">
    <property type="entry name" value="DUF1801"/>
    <property type="match status" value="1"/>
</dbReference>
<gene>
    <name evidence="2" type="ORF">CBZ_17020</name>
</gene>
<accession>A0A402DRD3</accession>
<name>A0A402DRD3_9CELL</name>
<dbReference type="RefSeq" id="WP_130781245.1">
    <property type="nucleotide sequence ID" value="NZ_BIMR01000117.1"/>
</dbReference>
<reference evidence="2 3" key="1">
    <citation type="submission" date="2019-01" db="EMBL/GenBank/DDBJ databases">
        <title>Draft genome sequence of Cellulomonas takizawaensis strain TKZ-21.</title>
        <authorList>
            <person name="Yamamura H."/>
            <person name="Hayashi T."/>
            <person name="Hamada M."/>
            <person name="Serisawa Y."/>
            <person name="Matsuyama K."/>
            <person name="Nakagawa Y."/>
            <person name="Otoguro M."/>
            <person name="Yanagida F."/>
            <person name="Hayakawa M."/>
        </authorList>
    </citation>
    <scope>NUCLEOTIDE SEQUENCE [LARGE SCALE GENOMIC DNA]</scope>
    <source>
        <strain evidence="2 3">NBRC12680</strain>
    </source>
</reference>
<dbReference type="Proteomes" id="UP000289954">
    <property type="component" value="Unassembled WGS sequence"/>
</dbReference>
<sequence length="142" mass="15415">MADQPQTVPTDADVVAFVDAVDHPVRRRDAHRLLDLYGRVTGEDPQLWGPAIVGYGRYTYRYASGREGEAGAAGFSPRKAATTVYLPDGFAAYADLLADLGPHTTSVSCLYLKNLDDVDLAVLETILRRSWETVSAPGFGQV</sequence>
<dbReference type="EMBL" id="BIMR01000117">
    <property type="protein sequence ID" value="GCE76646.1"/>
    <property type="molecule type" value="Genomic_DNA"/>
</dbReference>
<dbReference type="InterPro" id="IPR014922">
    <property type="entry name" value="YdhG-like"/>
</dbReference>
<proteinExistence type="predicted"/>
<organism evidence="2 3">
    <name type="scientific">Cellulomonas biazotea</name>
    <dbReference type="NCBI Taxonomy" id="1709"/>
    <lineage>
        <taxon>Bacteria</taxon>
        <taxon>Bacillati</taxon>
        <taxon>Actinomycetota</taxon>
        <taxon>Actinomycetes</taxon>
        <taxon>Micrococcales</taxon>
        <taxon>Cellulomonadaceae</taxon>
        <taxon>Cellulomonas</taxon>
    </lineage>
</organism>
<comment type="caution">
    <text evidence="2">The sequence shown here is derived from an EMBL/GenBank/DDBJ whole genome shotgun (WGS) entry which is preliminary data.</text>
</comment>
<protein>
    <recommendedName>
        <fullName evidence="1">YdhG-like domain-containing protein</fullName>
    </recommendedName>
</protein>
<evidence type="ECO:0000313" key="2">
    <source>
        <dbReference type="EMBL" id="GCE76646.1"/>
    </source>
</evidence>
<evidence type="ECO:0000259" key="1">
    <source>
        <dbReference type="Pfam" id="PF08818"/>
    </source>
</evidence>
<dbReference type="AlphaFoldDB" id="A0A402DRD3"/>
<feature type="domain" description="YdhG-like" evidence="1">
    <location>
        <begin position="26"/>
        <end position="129"/>
    </location>
</feature>
<evidence type="ECO:0000313" key="3">
    <source>
        <dbReference type="Proteomes" id="UP000289954"/>
    </source>
</evidence>
<dbReference type="OrthoDB" id="5951444at2"/>
<keyword evidence="3" id="KW-1185">Reference proteome</keyword>